<dbReference type="InterPro" id="IPR003593">
    <property type="entry name" value="AAA+_ATPase"/>
</dbReference>
<dbReference type="InterPro" id="IPR036640">
    <property type="entry name" value="ABC1_TM_sf"/>
</dbReference>
<dbReference type="Pfam" id="PF00005">
    <property type="entry name" value="ABC_tran"/>
    <property type="match status" value="1"/>
</dbReference>
<feature type="transmembrane region" description="Helical" evidence="7">
    <location>
        <begin position="20"/>
        <end position="39"/>
    </location>
</feature>
<evidence type="ECO:0000256" key="1">
    <source>
        <dbReference type="ARBA" id="ARBA00004651"/>
    </source>
</evidence>
<reference evidence="10 11" key="2">
    <citation type="journal article" date="2013" name="Environ. Sci. Technol.">
        <title>The 4-tert-butylphenol-utilizing bacterium Sphingobium fuliginis OMI can degrade bisphenols via phenolic ring hydroxylation and meta-cleavage pathway.</title>
        <authorList>
            <person name="Ogata Y."/>
            <person name="Goda S."/>
            <person name="Toyama T."/>
            <person name="Sei K."/>
            <person name="Ike M."/>
        </authorList>
    </citation>
    <scope>NUCLEOTIDE SEQUENCE [LARGE SCALE GENOMIC DNA]</scope>
    <source>
        <strain evidence="10 11">OMI</strain>
    </source>
</reference>
<protein>
    <submittedName>
        <fullName evidence="10">Transport ATP-binding protein CydC</fullName>
    </submittedName>
</protein>
<feature type="transmembrane region" description="Helical" evidence="7">
    <location>
        <begin position="167"/>
        <end position="184"/>
    </location>
</feature>
<keyword evidence="4 10" id="KW-0067">ATP-binding</keyword>
<dbReference type="RefSeq" id="WP_099185317.1">
    <property type="nucleotide sequence ID" value="NZ_BEWI01000030.1"/>
</dbReference>
<dbReference type="PROSITE" id="PS50893">
    <property type="entry name" value="ABC_TRANSPORTER_2"/>
    <property type="match status" value="1"/>
</dbReference>
<evidence type="ECO:0000259" key="9">
    <source>
        <dbReference type="PROSITE" id="PS50929"/>
    </source>
</evidence>
<name>A0A292ZAZ3_SPHSA</name>
<evidence type="ECO:0000313" key="10">
    <source>
        <dbReference type="EMBL" id="GAY20013.1"/>
    </source>
</evidence>
<feature type="transmembrane region" description="Helical" evidence="7">
    <location>
        <begin position="143"/>
        <end position="161"/>
    </location>
</feature>
<dbReference type="InterPro" id="IPR027417">
    <property type="entry name" value="P-loop_NTPase"/>
</dbReference>
<dbReference type="PROSITE" id="PS00211">
    <property type="entry name" value="ABC_TRANSPORTER_1"/>
    <property type="match status" value="1"/>
</dbReference>
<keyword evidence="3" id="KW-0547">Nucleotide-binding</keyword>
<reference evidence="10 11" key="1">
    <citation type="journal article" date="2013" name="Biodegradation">
        <title>Occurrence of 4-tert-butylphenol (4-t-BP) biodegradation in an aquatic sample caused by the presence of Spirodela polyrrhiza and isolation of a 4-t-BP-utilizing bacterium.</title>
        <authorList>
            <person name="Ogata Y."/>
            <person name="Toyama T."/>
            <person name="Yu N."/>
            <person name="Wang X."/>
            <person name="Sei K."/>
            <person name="Ike M."/>
        </authorList>
    </citation>
    <scope>NUCLEOTIDE SEQUENCE [LARGE SCALE GENOMIC DNA]</scope>
    <source>
        <strain evidence="10 11">OMI</strain>
    </source>
</reference>
<dbReference type="InterPro" id="IPR017871">
    <property type="entry name" value="ABC_transporter-like_CS"/>
</dbReference>
<dbReference type="SUPFAM" id="SSF52540">
    <property type="entry name" value="P-loop containing nucleoside triphosphate hydrolases"/>
    <property type="match status" value="1"/>
</dbReference>
<dbReference type="Gene3D" id="1.20.1560.10">
    <property type="entry name" value="ABC transporter type 1, transmembrane domain"/>
    <property type="match status" value="1"/>
</dbReference>
<dbReference type="PROSITE" id="PS50929">
    <property type="entry name" value="ABC_TM1F"/>
    <property type="match status" value="1"/>
</dbReference>
<feature type="domain" description="ABC transporter" evidence="8">
    <location>
        <begin position="308"/>
        <end position="544"/>
    </location>
</feature>
<evidence type="ECO:0000256" key="6">
    <source>
        <dbReference type="ARBA" id="ARBA00023136"/>
    </source>
</evidence>
<dbReference type="GO" id="GO:0140359">
    <property type="term" value="F:ABC-type transporter activity"/>
    <property type="evidence" value="ECO:0007669"/>
    <property type="project" value="InterPro"/>
</dbReference>
<dbReference type="SMART" id="SM00382">
    <property type="entry name" value="AAA"/>
    <property type="match status" value="1"/>
</dbReference>
<dbReference type="Proteomes" id="UP000221538">
    <property type="component" value="Unassembled WGS sequence"/>
</dbReference>
<keyword evidence="5 7" id="KW-1133">Transmembrane helix</keyword>
<dbReference type="GO" id="GO:0005886">
    <property type="term" value="C:plasma membrane"/>
    <property type="evidence" value="ECO:0007669"/>
    <property type="project" value="UniProtKB-SubCell"/>
</dbReference>
<dbReference type="InterPro" id="IPR039421">
    <property type="entry name" value="Type_1_exporter"/>
</dbReference>
<dbReference type="PANTHER" id="PTHR24221">
    <property type="entry name" value="ATP-BINDING CASSETTE SUB-FAMILY B"/>
    <property type="match status" value="1"/>
</dbReference>
<comment type="subcellular location">
    <subcellularLocation>
        <location evidence="1">Cell membrane</location>
        <topology evidence="1">Multi-pass membrane protein</topology>
    </subcellularLocation>
</comment>
<evidence type="ECO:0000256" key="7">
    <source>
        <dbReference type="SAM" id="Phobius"/>
    </source>
</evidence>
<feature type="transmembrane region" description="Helical" evidence="7">
    <location>
        <begin position="45"/>
        <end position="67"/>
    </location>
</feature>
<dbReference type="GO" id="GO:0005524">
    <property type="term" value="F:ATP binding"/>
    <property type="evidence" value="ECO:0007669"/>
    <property type="project" value="UniProtKB-KW"/>
</dbReference>
<organism evidence="10 11">
    <name type="scientific">Sphingobium fuliginis (strain ATCC 27551)</name>
    <dbReference type="NCBI Taxonomy" id="336203"/>
    <lineage>
        <taxon>Bacteria</taxon>
        <taxon>Pseudomonadati</taxon>
        <taxon>Pseudomonadota</taxon>
        <taxon>Alphaproteobacteria</taxon>
        <taxon>Sphingomonadales</taxon>
        <taxon>Sphingomonadaceae</taxon>
        <taxon>Sphingobium</taxon>
    </lineage>
</organism>
<dbReference type="PANTHER" id="PTHR24221:SF654">
    <property type="entry name" value="ATP-BINDING CASSETTE SUB-FAMILY B MEMBER 6"/>
    <property type="match status" value="1"/>
</dbReference>
<evidence type="ECO:0000256" key="4">
    <source>
        <dbReference type="ARBA" id="ARBA00022840"/>
    </source>
</evidence>
<evidence type="ECO:0000256" key="3">
    <source>
        <dbReference type="ARBA" id="ARBA00022741"/>
    </source>
</evidence>
<dbReference type="InterPro" id="IPR011527">
    <property type="entry name" value="ABC1_TM_dom"/>
</dbReference>
<feature type="transmembrane region" description="Helical" evidence="7">
    <location>
        <begin position="248"/>
        <end position="269"/>
    </location>
</feature>
<dbReference type="Gene3D" id="3.40.50.300">
    <property type="entry name" value="P-loop containing nucleotide triphosphate hydrolases"/>
    <property type="match status" value="1"/>
</dbReference>
<keyword evidence="2 7" id="KW-0812">Transmembrane</keyword>
<evidence type="ECO:0000313" key="11">
    <source>
        <dbReference type="Proteomes" id="UP000221538"/>
    </source>
</evidence>
<dbReference type="GO" id="GO:0016887">
    <property type="term" value="F:ATP hydrolysis activity"/>
    <property type="evidence" value="ECO:0007669"/>
    <property type="project" value="InterPro"/>
</dbReference>
<accession>A0A292ZAZ3</accession>
<evidence type="ECO:0000256" key="5">
    <source>
        <dbReference type="ARBA" id="ARBA00022989"/>
    </source>
</evidence>
<sequence length="544" mass="56262">MSRADMDRLLAEAIAPERRAFRIAGALAAAATIAAVLLLGLSGWFITGAALAGLGGVLAAQGFNYLVPSAMIRLLAIVRTTARYGERLYGHRAALMALATVRARLFNRILSVRDVRAVSAGDTVTRLVQDIGALEDSLVRRPALPAALAGAVIGLVLAWLASPWASLALLALIAGLALWANLATPRLLTIAATDIAAALARLKVGMVDYASASPEILAYDLAPAIERSLAVETAELDRARRRFARGEAVIDAGLTLGGGIAMGAVLAISNAPLPMTVLAVLASAGAIETLSGYIRGVSRGALVTAALARLEDMAGPHSAPIPAKSASGPIGRSIALDRGGVHVRLESGERLGIAGQSGSGKTSLLETLAGIRPPDRNSGICLDGQPIEALPPETVRAAFALSPQDAQLLSGTVRDNLRVARSGLSDKQLWAALEVACLAVDVRTMPHGLDQWVGDGGARLSGGQLKRLSIARAVLAAKPWLLLDEPSEGLDMVTEARLARRLDTWLRDTGTGLVVVSHRGALLALAGKDDGSILEIGGSSQSSP</sequence>
<keyword evidence="6 7" id="KW-0472">Membrane</keyword>
<dbReference type="SUPFAM" id="SSF90123">
    <property type="entry name" value="ABC transporter transmembrane region"/>
    <property type="match status" value="1"/>
</dbReference>
<dbReference type="AlphaFoldDB" id="A0A292ZAZ3"/>
<dbReference type="EMBL" id="BEWI01000030">
    <property type="protein sequence ID" value="GAY20013.1"/>
    <property type="molecule type" value="Genomic_DNA"/>
</dbReference>
<dbReference type="InterPro" id="IPR003439">
    <property type="entry name" value="ABC_transporter-like_ATP-bd"/>
</dbReference>
<comment type="caution">
    <text evidence="10">The sequence shown here is derived from an EMBL/GenBank/DDBJ whole genome shotgun (WGS) entry which is preliminary data.</text>
</comment>
<evidence type="ECO:0000256" key="2">
    <source>
        <dbReference type="ARBA" id="ARBA00022692"/>
    </source>
</evidence>
<gene>
    <name evidence="10" type="ORF">SFOMI_0535</name>
</gene>
<proteinExistence type="predicted"/>
<feature type="domain" description="ABC transmembrane type-1" evidence="9">
    <location>
        <begin position="23"/>
        <end position="299"/>
    </location>
</feature>
<evidence type="ECO:0000259" key="8">
    <source>
        <dbReference type="PROSITE" id="PS50893"/>
    </source>
</evidence>